<protein>
    <recommendedName>
        <fullName evidence="2">YhaN AAA domain-containing protein</fullName>
    </recommendedName>
</protein>
<keyword evidence="1" id="KW-0175">Coiled coil</keyword>
<evidence type="ECO:0000313" key="3">
    <source>
        <dbReference type="EMBL" id="RZD17293.1"/>
    </source>
</evidence>
<evidence type="ECO:0000313" key="4">
    <source>
        <dbReference type="Proteomes" id="UP000316562"/>
    </source>
</evidence>
<name>A0A519BJ47_ACIG2</name>
<dbReference type="SUPFAM" id="SSF58100">
    <property type="entry name" value="Bacterial hemolysins"/>
    <property type="match status" value="1"/>
</dbReference>
<dbReference type="PANTHER" id="PTHR41259:SF1">
    <property type="entry name" value="DOUBLE-STRAND BREAK REPAIR RAD50 ATPASE, PUTATIVE-RELATED"/>
    <property type="match status" value="1"/>
</dbReference>
<dbReference type="Gene3D" id="3.40.50.300">
    <property type="entry name" value="P-loop containing nucleotide triphosphate hydrolases"/>
    <property type="match status" value="2"/>
</dbReference>
<feature type="coiled-coil region" evidence="1">
    <location>
        <begin position="379"/>
        <end position="413"/>
    </location>
</feature>
<feature type="domain" description="YhaN AAA" evidence="2">
    <location>
        <begin position="1"/>
        <end position="211"/>
    </location>
</feature>
<reference evidence="3 4" key="1">
    <citation type="journal article" date="2019" name="ISME J.">
        <title>Insights into ecological role of a new deltaproteobacterial order Candidatus Acidulodesulfobacterales by metagenomics and metatranscriptomics.</title>
        <authorList>
            <person name="Tan S."/>
            <person name="Liu J."/>
            <person name="Fang Y."/>
            <person name="Hedlund B.P."/>
            <person name="Lian Z.H."/>
            <person name="Huang L.Y."/>
            <person name="Li J.T."/>
            <person name="Huang L.N."/>
            <person name="Li W.J."/>
            <person name="Jiang H.C."/>
            <person name="Dong H.L."/>
            <person name="Shu W.S."/>
        </authorList>
    </citation>
    <scope>NUCLEOTIDE SEQUENCE [LARGE SCALE GENOMIC DNA]</scope>
    <source>
        <strain evidence="3">AP2</strain>
    </source>
</reference>
<feature type="coiled-coil region" evidence="1">
    <location>
        <begin position="492"/>
        <end position="533"/>
    </location>
</feature>
<dbReference type="Proteomes" id="UP000316562">
    <property type="component" value="Unassembled WGS sequence"/>
</dbReference>
<sequence>MKIISLRLNPYGPFEDMLLNFENNGKSSAQSSFCIVYGRNESGKTSSLRALRSLFFGIPERTPDSFKFDGTRLRISAAIENTAGETLSFQRRKGRTKTLLSENGIEISHTELEKFLSGIDESSFNMMFGFSHEDLVHGGKDIVSGKGDIGQSLFAAGTGISGLRKIFDELDDESQSIFKPRSTKSSIMGYIAKYKDANDKIKQHSLVPKEWTEHNENLKDAEAKKLDINQKITEFSLKLSRFERIYRALPTIAERKETLLNMERLGNVPILGKQFADERKDTSQSLEIAAREEAANNLKLQSVKDKISNIKIPKNLLARKKEIEDINVRLGSYIKELQDLPGLESQYGNLQYESERLFNELKKFRPDISIEEVPELSAAMGQRDNISQLSNDINTLKNKISEFDELIDSRERKKSAAEAKLNGTGEYFDLTRLEKLIGSIRKDGDIEKFLDEKTANFIKKETSCKNELSKLVLWNGTIEEIETLPVPFVETIDKFDRNFEKINSEIDKIESKINGLSKEAENIKRDIAALEIKGVIYTETDLENERSKRNCSWRLIKDIYIEKKIKETEISTYALDCNDNDKNNNGLSIVDIYENNIENTDKISDSLRHESEAVSKKTIWLSRSDNIADELKSLEIQKKEHTAVKEKLTEEWNGLWSPLKFTPLTPREMRSWLQNQQKLAKDAENLRYLKEDIDNIKKQIDKNRSLLSEHLKSAGYIAEAENKSEEKQAQSMTLSELINEGLYLIKRQDEIKAEKFELDKDIKRFGEELHSINIKKEKAISGINDLKEKWKKGMSALGLKSDEEYSAAKQFVDIEQELTVKISESKTLMGRITAIKKNILNFEHEADSLYAAAMPEVSDLKARDKIYAMQSALSKAMKDEAILQKHNDDLYKYEEENNEIKNKIEKFNAKLKSMMKEADCENIEQLKDIERKSEEAESLKNKLEQLNKELSGHSGGTEIEKFIAASEEINPDSIPGEIANIKSELEKLKKENSELEQSIGAEKQYLKQYNGNSDAAAEAAENKAEAAAQIEHHADRYIKIRLASIILKNEIERYRLQNQGPVLEKASRIFSALTLKSFSGLRTSYTEKDEAILVGLRKGAGEEIQEIDVGGMSEGTCDQLYLSLRLASFEKYIESNEPMPMIIDDALVNFDDERAFECLKIFSEISKKTQIIYFTHHKHILNLLSKGNFNELILNL</sequence>
<dbReference type="InterPro" id="IPR027417">
    <property type="entry name" value="P-loop_NTPase"/>
</dbReference>
<organism evidence="3 4">
    <name type="scientific">Acididesulfobacter guangdongensis</name>
    <dbReference type="NCBI Taxonomy" id="2597225"/>
    <lineage>
        <taxon>Bacteria</taxon>
        <taxon>Deltaproteobacteria</taxon>
        <taxon>Candidatus Acidulodesulfobacterales</taxon>
        <taxon>Candidatus Acididesulfobacter</taxon>
    </lineage>
</organism>
<dbReference type="Pfam" id="PF13514">
    <property type="entry name" value="AAA_27"/>
    <property type="match status" value="1"/>
</dbReference>
<dbReference type="SUPFAM" id="SSF52540">
    <property type="entry name" value="P-loop containing nucleoside triphosphate hydrolases"/>
    <property type="match status" value="1"/>
</dbReference>
<evidence type="ECO:0000259" key="2">
    <source>
        <dbReference type="Pfam" id="PF13514"/>
    </source>
</evidence>
<feature type="coiled-coil region" evidence="1">
    <location>
        <begin position="883"/>
        <end position="1036"/>
    </location>
</feature>
<dbReference type="PANTHER" id="PTHR41259">
    <property type="entry name" value="DOUBLE-STRAND BREAK REPAIR RAD50 ATPASE, PUTATIVE-RELATED"/>
    <property type="match status" value="1"/>
</dbReference>
<dbReference type="EMBL" id="SGBC01000001">
    <property type="protein sequence ID" value="RZD17293.1"/>
    <property type="molecule type" value="Genomic_DNA"/>
</dbReference>
<accession>A0A519BJ47</accession>
<feature type="coiled-coil region" evidence="1">
    <location>
        <begin position="679"/>
        <end position="740"/>
    </location>
</feature>
<dbReference type="AlphaFoldDB" id="A0A519BJ47"/>
<comment type="caution">
    <text evidence="3">The sequence shown here is derived from an EMBL/GenBank/DDBJ whole genome shotgun (WGS) entry which is preliminary data.</text>
</comment>
<dbReference type="InterPro" id="IPR038734">
    <property type="entry name" value="YhaN_AAA"/>
</dbReference>
<gene>
    <name evidence="3" type="ORF">EVJ46_03435</name>
</gene>
<proteinExistence type="predicted"/>
<evidence type="ECO:0000256" key="1">
    <source>
        <dbReference type="SAM" id="Coils"/>
    </source>
</evidence>